<proteinExistence type="predicted"/>
<reference evidence="2" key="1">
    <citation type="journal article" date="2023" name="Front. Plant Sci.">
        <title>Chromosomal-level genome assembly of Melastoma candidum provides insights into trichome evolution.</title>
        <authorList>
            <person name="Zhong Y."/>
            <person name="Wu W."/>
            <person name="Sun C."/>
            <person name="Zou P."/>
            <person name="Liu Y."/>
            <person name="Dai S."/>
            <person name="Zhou R."/>
        </authorList>
    </citation>
    <scope>NUCLEOTIDE SEQUENCE [LARGE SCALE GENOMIC DNA]</scope>
</reference>
<organism evidence="1 2">
    <name type="scientific">Melastoma candidum</name>
    <dbReference type="NCBI Taxonomy" id="119954"/>
    <lineage>
        <taxon>Eukaryota</taxon>
        <taxon>Viridiplantae</taxon>
        <taxon>Streptophyta</taxon>
        <taxon>Embryophyta</taxon>
        <taxon>Tracheophyta</taxon>
        <taxon>Spermatophyta</taxon>
        <taxon>Magnoliopsida</taxon>
        <taxon>eudicotyledons</taxon>
        <taxon>Gunneridae</taxon>
        <taxon>Pentapetalae</taxon>
        <taxon>rosids</taxon>
        <taxon>malvids</taxon>
        <taxon>Myrtales</taxon>
        <taxon>Melastomataceae</taxon>
        <taxon>Melastomatoideae</taxon>
        <taxon>Melastomateae</taxon>
        <taxon>Melastoma</taxon>
    </lineage>
</organism>
<protein>
    <submittedName>
        <fullName evidence="1">Uncharacterized protein</fullName>
    </submittedName>
</protein>
<dbReference type="EMBL" id="CM042886">
    <property type="protein sequence ID" value="KAI4342389.1"/>
    <property type="molecule type" value="Genomic_DNA"/>
</dbReference>
<name>A0ACB9P087_9MYRT</name>
<dbReference type="Proteomes" id="UP001057402">
    <property type="component" value="Chromosome 7"/>
</dbReference>
<gene>
    <name evidence="1" type="ORF">MLD38_027026</name>
</gene>
<keyword evidence="2" id="KW-1185">Reference proteome</keyword>
<accession>A0ACB9P087</accession>
<evidence type="ECO:0000313" key="1">
    <source>
        <dbReference type="EMBL" id="KAI4342389.1"/>
    </source>
</evidence>
<comment type="caution">
    <text evidence="1">The sequence shown here is derived from an EMBL/GenBank/DDBJ whole genome shotgun (WGS) entry which is preliminary data.</text>
</comment>
<sequence>MLNGSTPVPNGNGHVLDGDGPIENGHVMRRNPLQSMNVPLSWLELRVFYVRISKCEISDSIPESLTLNHIPLTRDTLLEVNGVRNGIYSDGVSTLLRRDRCDKRSEEIIFVSTDNVRMTNSVKFEVFDKDFLMLSGQLELCNTNGCIQESRSCPEKWILSCETEAIVGSGIFKGRPFTGPESGSPTVEVYVAGAFSGMPIILTKTLHVGFRKKHSWNGTLGTIPEYESADSPREYGSSLSMQMEEYQNKTEGREEFGNLYSGAEYIEGEDGELTWFNAGVRVGVGIGLSVCLGIGLGVGILVRTYQGTARTFRRRLL</sequence>
<evidence type="ECO:0000313" key="2">
    <source>
        <dbReference type="Proteomes" id="UP001057402"/>
    </source>
</evidence>